<dbReference type="PANTHER" id="PTHR47197:SF3">
    <property type="entry name" value="DIHYDRO-HEME D1 DEHYDROGENASE"/>
    <property type="match status" value="1"/>
</dbReference>
<dbReference type="Gene3D" id="2.130.10.10">
    <property type="entry name" value="YVTN repeat-like/Quinoprotein amine dehydrogenase"/>
    <property type="match status" value="1"/>
</dbReference>
<protein>
    <submittedName>
        <fullName evidence="2">YncE family protein</fullName>
    </submittedName>
</protein>
<reference evidence="2 3" key="1">
    <citation type="journal article" date="2014" name="Int. J. Syst. Evol. Microbiol.">
        <title>Complete genome sequence of Corynebacterium casei LMG S-19264T (=DSM 44701T), isolated from a smear-ripened cheese.</title>
        <authorList>
            <consortium name="US DOE Joint Genome Institute (JGI-PGF)"/>
            <person name="Walter F."/>
            <person name="Albersmeier A."/>
            <person name="Kalinowski J."/>
            <person name="Ruckert C."/>
        </authorList>
    </citation>
    <scope>NUCLEOTIDE SEQUENCE [LARGE SCALE GENOMIC DNA]</scope>
    <source>
        <strain evidence="2 3">CGMCC 4.7215</strain>
    </source>
</reference>
<dbReference type="EMBL" id="JBHSZQ010000047">
    <property type="protein sequence ID" value="MFC7126857.1"/>
    <property type="molecule type" value="Genomic_DNA"/>
</dbReference>
<gene>
    <name evidence="2" type="ORF">ACFQJ7_12625</name>
</gene>
<evidence type="ECO:0000313" key="2">
    <source>
        <dbReference type="EMBL" id="MFC7126857.1"/>
    </source>
</evidence>
<dbReference type="PANTHER" id="PTHR47197">
    <property type="entry name" value="PROTEIN NIRF"/>
    <property type="match status" value="1"/>
</dbReference>
<comment type="caution">
    <text evidence="2">The sequence shown here is derived from an EMBL/GenBank/DDBJ whole genome shotgun (WGS) entry which is preliminary data.</text>
</comment>
<organism evidence="2 3">
    <name type="scientific">Halovenus rubra</name>
    <dbReference type="NCBI Taxonomy" id="869890"/>
    <lineage>
        <taxon>Archaea</taxon>
        <taxon>Methanobacteriati</taxon>
        <taxon>Methanobacteriota</taxon>
        <taxon>Stenosarchaea group</taxon>
        <taxon>Halobacteria</taxon>
        <taxon>Halobacteriales</taxon>
        <taxon>Haloarculaceae</taxon>
        <taxon>Halovenus</taxon>
    </lineage>
</organism>
<dbReference type="SUPFAM" id="SSF51004">
    <property type="entry name" value="C-terminal (heme d1) domain of cytochrome cd1-nitrite reductase"/>
    <property type="match status" value="1"/>
</dbReference>
<dbReference type="Proteomes" id="UP001596414">
    <property type="component" value="Unassembled WGS sequence"/>
</dbReference>
<evidence type="ECO:0000313" key="3">
    <source>
        <dbReference type="Proteomes" id="UP001596414"/>
    </source>
</evidence>
<dbReference type="AlphaFoldDB" id="A0ABD5XEN6"/>
<evidence type="ECO:0000256" key="1">
    <source>
        <dbReference type="SAM" id="MobiDB-lite"/>
    </source>
</evidence>
<dbReference type="InterPro" id="IPR011048">
    <property type="entry name" value="Haem_d1_sf"/>
</dbReference>
<accession>A0ABD5XEN6</accession>
<name>A0ABD5XEN6_9EURY</name>
<dbReference type="InterPro" id="IPR015943">
    <property type="entry name" value="WD40/YVTN_repeat-like_dom_sf"/>
</dbReference>
<dbReference type="RefSeq" id="WP_267637296.1">
    <property type="nucleotide sequence ID" value="NZ_JAODIY010000009.1"/>
</dbReference>
<proteinExistence type="predicted"/>
<sequence length="427" mass="45667">MVEHASRRAFLAGAAGVSLFCLSGCLTTTDEGYEVWSVDSGTNSIYIHEAHSEPNEETVEFDEVGSIDTGAENGTDPNTITFSTEYEYAVVSCPGSGRTLVYRTEDSEQVANLETGANTRFASFTPNDNAILVDVAGESKIVRIDVDFEEEVFEVSDERSVDESVEGLGSGAGVPGFHTYTQDGRSVHTLGPRYRSGGVVIVDYAQLTVETAFSSDVLPATGDAVPHPTAEKMFLTAGSSSSTTNGSIGEYYVLDTDTNELIDKGKTAGADPKSVRLSPDGTELWILNSKTNDGVVVDAETNEVIDKIGAVGPKESETAAKRDTRCNLRFSPDGQYAFVTLRGPAQRVEGQPVSSGVTPGIAVLDVTTRELRHVVEPDPLGEYSDTETEATRSSMEGKSLPDFRGLNVRPTDDFDGYSVPPYGNTTN</sequence>
<feature type="region of interest" description="Disordered" evidence="1">
    <location>
        <begin position="375"/>
        <end position="427"/>
    </location>
</feature>
<dbReference type="InterPro" id="IPR051200">
    <property type="entry name" value="Host-pathogen_enzymatic-act"/>
</dbReference>